<dbReference type="EMBL" id="GG663873">
    <property type="protein sequence ID" value="KNC35588.1"/>
    <property type="molecule type" value="Genomic_DNA"/>
</dbReference>
<dbReference type="InterPro" id="IPR033194">
    <property type="entry name" value="MFAP1"/>
</dbReference>
<accession>A0A0L0CTH1</accession>
<name>A0A0L0CTH1_PLAFA</name>
<dbReference type="OrthoDB" id="1111734at2759"/>
<feature type="compositionally biased region" description="Acidic residues" evidence="1">
    <location>
        <begin position="52"/>
        <end position="66"/>
    </location>
</feature>
<dbReference type="AlphaFoldDB" id="A0A0L0CTH1"/>
<sequence length="247" mass="29211">MSTVNELLNYFVVNDDNDDLNKNDEKNKNKEKTVVRRYFPGKKPHYAKKGEDDDDDDEDEEEDEEAGDRNQLEEQEKGEREFNKVINEPLIKKEHENKNIITQTIKHNNNIDNRYERLKNKNLGGSYSGRIRGRRGEVTLNWITKENEKLVDHREHGSWAPRGPGPNGALRAQEKSYDRIFFESRPGSIVVEFRRGKFGKQGQSKYTHFLDNDTSRKDSLWNNIESNMKFKDKKKDQFDRPTYRKKN</sequence>
<organism evidence="2 3">
    <name type="scientific">Plasmodium falciparum RAJ116</name>
    <dbReference type="NCBI Taxonomy" id="580058"/>
    <lineage>
        <taxon>Eukaryota</taxon>
        <taxon>Sar</taxon>
        <taxon>Alveolata</taxon>
        <taxon>Apicomplexa</taxon>
        <taxon>Aconoidasida</taxon>
        <taxon>Haemosporida</taxon>
        <taxon>Plasmodiidae</taxon>
        <taxon>Plasmodium</taxon>
        <taxon>Plasmodium (Laverania)</taxon>
    </lineage>
</organism>
<feature type="compositionally biased region" description="Basic and acidic residues" evidence="1">
    <location>
        <begin position="67"/>
        <end position="83"/>
    </location>
</feature>
<feature type="region of interest" description="Disordered" evidence="1">
    <location>
        <begin position="14"/>
        <end position="88"/>
    </location>
</feature>
<reference evidence="3" key="2">
    <citation type="submission" date="2015-07" db="EMBL/GenBank/DDBJ databases">
        <title>The genome sequence of Plasmodium falciparum RAJ116.</title>
        <authorList>
            <consortium name="The Broad Institute Genome Sequencing Platform"/>
            <person name="Volkman S.K."/>
            <person name="Neafsey D.E."/>
            <person name="Dash A.P."/>
            <person name="Chitnis C.E."/>
            <person name="Hartl D.L."/>
            <person name="Young S.K."/>
            <person name="Kodira C.D."/>
            <person name="Zeng Q."/>
            <person name="Koehrsen M."/>
            <person name="Godfrey P."/>
            <person name="Alvarado L."/>
            <person name="Berlin A."/>
            <person name="Borenstein D."/>
            <person name="Chen Z."/>
            <person name="Engels R."/>
            <person name="Freedman E."/>
            <person name="Gellesch M."/>
            <person name="Goldberg J."/>
            <person name="Griggs A."/>
            <person name="Gujja S."/>
            <person name="Heiman D."/>
            <person name="Hepburn T."/>
            <person name="Howarth C."/>
            <person name="Jen D."/>
            <person name="Larson L."/>
            <person name="Lewis B."/>
            <person name="Mehta T."/>
            <person name="Park D."/>
            <person name="Pearson M."/>
            <person name="Roberts A."/>
            <person name="Saif S."/>
            <person name="Shea T."/>
            <person name="Shenoy N."/>
            <person name="Sisk P."/>
            <person name="Stolte C."/>
            <person name="Sykes S."/>
            <person name="Walk T."/>
            <person name="White J."/>
            <person name="Yandava C."/>
            <person name="Wirth D.F."/>
            <person name="Nusbaum C."/>
            <person name="Birren B."/>
        </authorList>
    </citation>
    <scope>NUCLEOTIDE SEQUENCE [LARGE SCALE GENOMIC DNA]</scope>
    <source>
        <strain evidence="3">RAJ116</strain>
    </source>
</reference>
<protein>
    <submittedName>
        <fullName evidence="2">Microfibril-associated protein</fullName>
    </submittedName>
</protein>
<evidence type="ECO:0000313" key="3">
    <source>
        <dbReference type="Proteomes" id="UP000054566"/>
    </source>
</evidence>
<evidence type="ECO:0000256" key="1">
    <source>
        <dbReference type="SAM" id="MobiDB-lite"/>
    </source>
</evidence>
<feature type="compositionally biased region" description="Basic and acidic residues" evidence="1">
    <location>
        <begin position="19"/>
        <end position="34"/>
    </location>
</feature>
<proteinExistence type="predicted"/>
<dbReference type="Proteomes" id="UP000054566">
    <property type="component" value="Unassembled WGS sequence"/>
</dbReference>
<dbReference type="PANTHER" id="PTHR15327">
    <property type="entry name" value="MICROFIBRIL-ASSOCIATED PROTEIN"/>
    <property type="match status" value="1"/>
</dbReference>
<evidence type="ECO:0000313" key="2">
    <source>
        <dbReference type="EMBL" id="KNC35588.1"/>
    </source>
</evidence>
<gene>
    <name evidence="2" type="ORF">PFLG_00569</name>
</gene>
<reference evidence="3" key="1">
    <citation type="submission" date="2015-07" db="EMBL/GenBank/DDBJ databases">
        <title>Annotation of Plasmodium falciparum RAJ116.</title>
        <authorList>
            <consortium name="The Broad Institute Genome Sequencing Platform"/>
            <person name="Volkman S.K."/>
            <person name="Neafsey D.E."/>
            <person name="Dash A.P."/>
            <person name="Chitnis C.E."/>
            <person name="Hartl D.L."/>
            <person name="Young S.K."/>
            <person name="Zeng Q."/>
            <person name="Koehrsen M."/>
            <person name="Alvarado L."/>
            <person name="Berlin A."/>
            <person name="Borenstein D."/>
            <person name="Chapman S.B."/>
            <person name="Chen Z."/>
            <person name="Engels R."/>
            <person name="Freedman E."/>
            <person name="Gellesch M."/>
            <person name="Goldberg J."/>
            <person name="Griggs A."/>
            <person name="Gujja S."/>
            <person name="Heilman E.R."/>
            <person name="Heiman D.I."/>
            <person name="Howarth C."/>
            <person name="Jen D."/>
            <person name="Larson L."/>
            <person name="Mehta T."/>
            <person name="Neiman D."/>
            <person name="Park D."/>
            <person name="Pearson M."/>
            <person name="Roberts A."/>
            <person name="Saif S."/>
            <person name="Shea T."/>
            <person name="Shenoy N."/>
            <person name="Sisk P."/>
            <person name="Stolte C."/>
            <person name="Sykes S."/>
            <person name="Walk T."/>
            <person name="White J."/>
            <person name="Yandava C."/>
            <person name="Haas B."/>
            <person name="Henn M.R."/>
            <person name="Nusbaum C."/>
            <person name="Birren B."/>
        </authorList>
    </citation>
    <scope>NUCLEOTIDE SEQUENCE [LARGE SCALE GENOMIC DNA]</scope>
    <source>
        <strain evidence="3">RAJ116</strain>
    </source>
</reference>